<dbReference type="EMBL" id="JBHSJD010000001">
    <property type="protein sequence ID" value="MFC5020854.1"/>
    <property type="molecule type" value="Genomic_DNA"/>
</dbReference>
<keyword evidence="2" id="KW-1133">Transmembrane helix</keyword>
<keyword evidence="2" id="KW-0472">Membrane</keyword>
<accession>A0ABV9X5U6</accession>
<evidence type="ECO:0000313" key="4">
    <source>
        <dbReference type="Proteomes" id="UP001595829"/>
    </source>
</evidence>
<feature type="transmembrane region" description="Helical" evidence="2">
    <location>
        <begin position="142"/>
        <end position="164"/>
    </location>
</feature>
<feature type="region of interest" description="Disordered" evidence="1">
    <location>
        <begin position="443"/>
        <end position="463"/>
    </location>
</feature>
<protein>
    <submittedName>
        <fullName evidence="3">DUF308 domain-containing protein</fullName>
    </submittedName>
</protein>
<evidence type="ECO:0000256" key="2">
    <source>
        <dbReference type="SAM" id="Phobius"/>
    </source>
</evidence>
<evidence type="ECO:0000313" key="3">
    <source>
        <dbReference type="EMBL" id="MFC5020854.1"/>
    </source>
</evidence>
<evidence type="ECO:0000256" key="1">
    <source>
        <dbReference type="SAM" id="MobiDB-lite"/>
    </source>
</evidence>
<organism evidence="3 4">
    <name type="scientific">Streptomyces coeruleoprunus</name>
    <dbReference type="NCBI Taxonomy" id="285563"/>
    <lineage>
        <taxon>Bacteria</taxon>
        <taxon>Bacillati</taxon>
        <taxon>Actinomycetota</taxon>
        <taxon>Actinomycetes</taxon>
        <taxon>Kitasatosporales</taxon>
        <taxon>Streptomycetaceae</taxon>
        <taxon>Streptomyces</taxon>
    </lineage>
</organism>
<comment type="caution">
    <text evidence="3">The sequence shown here is derived from an EMBL/GenBank/DDBJ whole genome shotgun (WGS) entry which is preliminary data.</text>
</comment>
<proteinExistence type="predicted"/>
<gene>
    <name evidence="3" type="ORF">ACFPM3_01650</name>
</gene>
<name>A0ABV9X5U6_9ACTN</name>
<feature type="transmembrane region" description="Helical" evidence="2">
    <location>
        <begin position="110"/>
        <end position="130"/>
    </location>
</feature>
<feature type="transmembrane region" description="Helical" evidence="2">
    <location>
        <begin position="79"/>
        <end position="98"/>
    </location>
</feature>
<keyword evidence="4" id="KW-1185">Reference proteome</keyword>
<feature type="transmembrane region" description="Helical" evidence="2">
    <location>
        <begin position="205"/>
        <end position="226"/>
    </location>
</feature>
<feature type="transmembrane region" description="Helical" evidence="2">
    <location>
        <begin position="170"/>
        <end position="191"/>
    </location>
</feature>
<sequence length="486" mass="54286">MENTPKVVVEPPDRRGLRRISIGGETVGSAWSLRGLRRTLKRLGYPKHMDVHDRSSMCWRGGDSATWPDRTWRRRTTGALLIAGLLGSMVLLVLIGIPDAFGALTFAQKIAGWVFILSGALEGVAALAVLDFWGKRQSKYTGAVVLLGVLIALGTHSMLCFLWLQEREYTRYLFVYIPLWFWSAWALWLLVREKAWRGTPHPKKFAAGVAATALLATVNLAYSVVYEPSATPVLFKLTVRFGKPVLDRDGQVLHVPLTFHTRNIGKVPAYVINNDFSIYGISAKLSDDVTGELKARREAMVGEADSAELHTEAPEWETISAGVTADPGTHFEPGEEFSYEKIISLPAGAEYDSIEAHLTMQLMRKDRGKIDAEFSTPHYSWDKTEGQFWCPPKECGEFVTYRGRLRHNNNLVNVTRRPVYVNALWTVDADDSYTYTFLSSSPDFTRPEDPGKAEKESSRESERYGVLSLSAYSTVSFAALLNPPAE</sequence>
<dbReference type="RefSeq" id="WP_345691883.1">
    <property type="nucleotide sequence ID" value="NZ_BAABIT010000001.1"/>
</dbReference>
<reference evidence="4" key="1">
    <citation type="journal article" date="2019" name="Int. J. Syst. Evol. Microbiol.">
        <title>The Global Catalogue of Microorganisms (GCM) 10K type strain sequencing project: providing services to taxonomists for standard genome sequencing and annotation.</title>
        <authorList>
            <consortium name="The Broad Institute Genomics Platform"/>
            <consortium name="The Broad Institute Genome Sequencing Center for Infectious Disease"/>
            <person name="Wu L."/>
            <person name="Ma J."/>
        </authorList>
    </citation>
    <scope>NUCLEOTIDE SEQUENCE [LARGE SCALE GENOMIC DNA]</scope>
    <source>
        <strain evidence="4">CGMCC 4.1648</strain>
    </source>
</reference>
<keyword evidence="2" id="KW-0812">Transmembrane</keyword>
<feature type="compositionally biased region" description="Basic and acidic residues" evidence="1">
    <location>
        <begin position="445"/>
        <end position="463"/>
    </location>
</feature>
<dbReference type="Proteomes" id="UP001595829">
    <property type="component" value="Unassembled WGS sequence"/>
</dbReference>